<keyword evidence="4" id="KW-1185">Reference proteome</keyword>
<proteinExistence type="predicted"/>
<feature type="region of interest" description="Disordered" evidence="1">
    <location>
        <begin position="1"/>
        <end position="41"/>
    </location>
</feature>
<feature type="compositionally biased region" description="Polar residues" evidence="1">
    <location>
        <begin position="127"/>
        <end position="138"/>
    </location>
</feature>
<feature type="compositionally biased region" description="Low complexity" evidence="1">
    <location>
        <begin position="159"/>
        <end position="180"/>
    </location>
</feature>
<dbReference type="FunFam" id="1.10.10.750:FF:000013">
    <property type="entry name" value="Similar to TBC domain protein"/>
    <property type="match status" value="1"/>
</dbReference>
<comment type="caution">
    <text evidence="3">The sequence shown here is derived from an EMBL/GenBank/DDBJ whole genome shotgun (WGS) entry which is preliminary data.</text>
</comment>
<gene>
    <name evidence="3" type="ORF">C7999DRAFT_14377</name>
</gene>
<dbReference type="PANTHER" id="PTHR47219">
    <property type="entry name" value="RAB GTPASE-ACTIVATING PROTEIN 1-LIKE"/>
    <property type="match status" value="1"/>
</dbReference>
<dbReference type="Proteomes" id="UP001303647">
    <property type="component" value="Unassembled WGS sequence"/>
</dbReference>
<name>A0AAN7CTE0_9PEZI</name>
<dbReference type="PANTHER" id="PTHR47219:SF15">
    <property type="entry name" value="TBC1 DOMAIN FAMILY MEMBER 12 ISOFORM X1"/>
    <property type="match status" value="1"/>
</dbReference>
<dbReference type="Gene3D" id="1.10.10.750">
    <property type="entry name" value="Ypt/Rab-GAP domain of gyp1p, domain 1"/>
    <property type="match status" value="1"/>
</dbReference>
<dbReference type="Pfam" id="PF22874">
    <property type="entry name" value="SBE2_M"/>
    <property type="match status" value="1"/>
</dbReference>
<evidence type="ECO:0000259" key="2">
    <source>
        <dbReference type="PROSITE" id="PS50086"/>
    </source>
</evidence>
<feature type="compositionally biased region" description="Low complexity" evidence="1">
    <location>
        <begin position="25"/>
        <end position="37"/>
    </location>
</feature>
<reference evidence="3" key="1">
    <citation type="journal article" date="2023" name="Mol. Phylogenet. Evol.">
        <title>Genome-scale phylogeny and comparative genomics of the fungal order Sordariales.</title>
        <authorList>
            <person name="Hensen N."/>
            <person name="Bonometti L."/>
            <person name="Westerberg I."/>
            <person name="Brannstrom I.O."/>
            <person name="Guillou S."/>
            <person name="Cros-Aarteil S."/>
            <person name="Calhoun S."/>
            <person name="Haridas S."/>
            <person name="Kuo A."/>
            <person name="Mondo S."/>
            <person name="Pangilinan J."/>
            <person name="Riley R."/>
            <person name="LaButti K."/>
            <person name="Andreopoulos B."/>
            <person name="Lipzen A."/>
            <person name="Chen C."/>
            <person name="Yan M."/>
            <person name="Daum C."/>
            <person name="Ng V."/>
            <person name="Clum A."/>
            <person name="Steindorff A."/>
            <person name="Ohm R.A."/>
            <person name="Martin F."/>
            <person name="Silar P."/>
            <person name="Natvig D.O."/>
            <person name="Lalanne C."/>
            <person name="Gautier V."/>
            <person name="Ament-Velasquez S.L."/>
            <person name="Kruys A."/>
            <person name="Hutchinson M.I."/>
            <person name="Powell A.J."/>
            <person name="Barry K."/>
            <person name="Miller A.N."/>
            <person name="Grigoriev I.V."/>
            <person name="Debuchy R."/>
            <person name="Gladieux P."/>
            <person name="Hiltunen Thoren M."/>
            <person name="Johannesson H."/>
        </authorList>
    </citation>
    <scope>NUCLEOTIDE SEQUENCE</scope>
    <source>
        <strain evidence="3">CBS 359.72</strain>
    </source>
</reference>
<feature type="compositionally biased region" description="Acidic residues" evidence="1">
    <location>
        <begin position="206"/>
        <end position="219"/>
    </location>
</feature>
<dbReference type="Pfam" id="PF00566">
    <property type="entry name" value="RabGAP-TBC"/>
    <property type="match status" value="1"/>
</dbReference>
<dbReference type="InterPro" id="IPR000195">
    <property type="entry name" value="Rab-GAP-TBC_dom"/>
</dbReference>
<feature type="region of interest" description="Disordered" evidence="1">
    <location>
        <begin position="53"/>
        <end position="281"/>
    </location>
</feature>
<dbReference type="SMART" id="SM00164">
    <property type="entry name" value="TBC"/>
    <property type="match status" value="1"/>
</dbReference>
<feature type="compositionally biased region" description="Polar residues" evidence="1">
    <location>
        <begin position="94"/>
        <end position="104"/>
    </location>
</feature>
<feature type="region of interest" description="Disordered" evidence="1">
    <location>
        <begin position="328"/>
        <end position="359"/>
    </location>
</feature>
<accession>A0AAN7CTE0</accession>
<feature type="compositionally biased region" description="Low complexity" evidence="1">
    <location>
        <begin position="740"/>
        <end position="757"/>
    </location>
</feature>
<dbReference type="EMBL" id="MU857651">
    <property type="protein sequence ID" value="KAK4247585.1"/>
    <property type="molecule type" value="Genomic_DNA"/>
</dbReference>
<dbReference type="Gene3D" id="1.10.8.270">
    <property type="entry name" value="putative rabgap domain of human tbc1 domain family member 14 like domains"/>
    <property type="match status" value="1"/>
</dbReference>
<evidence type="ECO:0000313" key="3">
    <source>
        <dbReference type="EMBL" id="KAK4247585.1"/>
    </source>
</evidence>
<dbReference type="GO" id="GO:0031267">
    <property type="term" value="F:small GTPase binding"/>
    <property type="evidence" value="ECO:0007669"/>
    <property type="project" value="TreeGrafter"/>
</dbReference>
<feature type="compositionally biased region" description="Basic and acidic residues" evidence="1">
    <location>
        <begin position="777"/>
        <end position="791"/>
    </location>
</feature>
<dbReference type="PROSITE" id="PS50086">
    <property type="entry name" value="TBC_RABGAP"/>
    <property type="match status" value="1"/>
</dbReference>
<dbReference type="InterPro" id="IPR050302">
    <property type="entry name" value="Rab_GAP_TBC_domain"/>
</dbReference>
<dbReference type="InterPro" id="IPR035969">
    <property type="entry name" value="Rab-GAP_TBC_sf"/>
</dbReference>
<dbReference type="InterPro" id="IPR053949">
    <property type="entry name" value="SBE2/SBE22_M"/>
</dbReference>
<dbReference type="FunFam" id="1.10.8.270:FF:000034">
    <property type="entry name" value="TBC (Tre-2/Bub2/Cdc16) domain family"/>
    <property type="match status" value="1"/>
</dbReference>
<dbReference type="GO" id="GO:0005096">
    <property type="term" value="F:GTPase activator activity"/>
    <property type="evidence" value="ECO:0007669"/>
    <property type="project" value="TreeGrafter"/>
</dbReference>
<reference evidence="3" key="2">
    <citation type="submission" date="2023-05" db="EMBL/GenBank/DDBJ databases">
        <authorList>
            <consortium name="Lawrence Berkeley National Laboratory"/>
            <person name="Steindorff A."/>
            <person name="Hensen N."/>
            <person name="Bonometti L."/>
            <person name="Westerberg I."/>
            <person name="Brannstrom I.O."/>
            <person name="Guillou S."/>
            <person name="Cros-Aarteil S."/>
            <person name="Calhoun S."/>
            <person name="Haridas S."/>
            <person name="Kuo A."/>
            <person name="Mondo S."/>
            <person name="Pangilinan J."/>
            <person name="Riley R."/>
            <person name="Labutti K."/>
            <person name="Andreopoulos B."/>
            <person name="Lipzen A."/>
            <person name="Chen C."/>
            <person name="Yanf M."/>
            <person name="Daum C."/>
            <person name="Ng V."/>
            <person name="Clum A."/>
            <person name="Ohm R."/>
            <person name="Martin F."/>
            <person name="Silar P."/>
            <person name="Natvig D."/>
            <person name="Lalanne C."/>
            <person name="Gautier V."/>
            <person name="Ament-Velasquez S.L."/>
            <person name="Kruys A."/>
            <person name="Hutchinson M.I."/>
            <person name="Powell A.J."/>
            <person name="Barry K."/>
            <person name="Miller A.N."/>
            <person name="Grigoriev I.V."/>
            <person name="Debuchy R."/>
            <person name="Gladieux P."/>
            <person name="Thoren M.H."/>
            <person name="Johannesson H."/>
        </authorList>
    </citation>
    <scope>NUCLEOTIDE SEQUENCE</scope>
    <source>
        <strain evidence="3">CBS 359.72</strain>
    </source>
</reference>
<feature type="region of interest" description="Disordered" evidence="1">
    <location>
        <begin position="731"/>
        <end position="791"/>
    </location>
</feature>
<evidence type="ECO:0000256" key="1">
    <source>
        <dbReference type="SAM" id="MobiDB-lite"/>
    </source>
</evidence>
<feature type="domain" description="Rab-GAP TBC" evidence="2">
    <location>
        <begin position="473"/>
        <end position="683"/>
    </location>
</feature>
<feature type="compositionally biased region" description="Polar residues" evidence="1">
    <location>
        <begin position="338"/>
        <end position="349"/>
    </location>
</feature>
<protein>
    <recommendedName>
        <fullName evidence="2">Rab-GAP TBC domain-containing protein</fullName>
    </recommendedName>
</protein>
<sequence>MMIYESPLNDAVLPGPGSPPGMTASKSSKSSSLSSLPSDDESVVADVAHFEDIGLDDGQLDPRAVSDKHLKNAPNPYSPSFSSDLRAVTRRPASASTPRLQFSRDSSRTRQNRDVAPSVRSRPALALQSQIRTTNGRVTSLGLVPEPSTGPLPFRTLGRQPSQTSLSSRRSPSPNLSLSPKDPNLRMRPRRSSWQSNRERKTALELEMECDEDDGDDIPDGLVLDNVPISPRPPSERSQSRPPSKAPSPERPPKERVRSVGNGTPAVAVAQGSLRSPTWKSESALSTMSSAASSRVSSPVATRTKSWSAALAELNAEAKALTEKLEEHAEKMEHKMQQRSSTGSMPNTRRSSDPEVKPRVKSAMAELPPLRRPNIMIDPLPISKEKEAVLSRTRPSWLPPKDPAEERRHLKEYQKMMAQSLEADRRRQAAKRARSECRDVAADSIMQIWEHDIIPRWNEAIRERRTRDMWWRGIAPRSRGAVWTRAIGNELGLTKTSFEAALSRAREAETRAKSGHGSVEDMRAVAWFNAISEDVRERTWPDLRIFQPSGPLHQSLIDVLRAYAMYRSDIGYVPGCNTIAALLLLNLPTPTDSFIALANVLNRPLPLSFYASDAGAKNSAYNLVLHTLLSKSPSLHEHLIKLAGADRDRDPEAYLETVFTGLFTRHLALDEVTRLWDVYVFEGDALLVRAAVALLLQREMALLATGSVPEVQTVLLGGSVEVVPAAGAASDAALNPTSPSPDGSSATVSPSSSTGGARLSVLSPPPKSPRVVGAQGDEDRWMKAVRDAGKA</sequence>
<dbReference type="Gene3D" id="1.10.472.80">
    <property type="entry name" value="Ypt/Rab-GAP domain of gyp1p, domain 3"/>
    <property type="match status" value="1"/>
</dbReference>
<dbReference type="AlphaFoldDB" id="A0AAN7CTE0"/>
<dbReference type="SUPFAM" id="SSF47923">
    <property type="entry name" value="Ypt/Rab-GAP domain of gyp1p"/>
    <property type="match status" value="2"/>
</dbReference>
<evidence type="ECO:0000313" key="4">
    <source>
        <dbReference type="Proteomes" id="UP001303647"/>
    </source>
</evidence>
<organism evidence="3 4">
    <name type="scientific">Corynascus novoguineensis</name>
    <dbReference type="NCBI Taxonomy" id="1126955"/>
    <lineage>
        <taxon>Eukaryota</taxon>
        <taxon>Fungi</taxon>
        <taxon>Dikarya</taxon>
        <taxon>Ascomycota</taxon>
        <taxon>Pezizomycotina</taxon>
        <taxon>Sordariomycetes</taxon>
        <taxon>Sordariomycetidae</taxon>
        <taxon>Sordariales</taxon>
        <taxon>Chaetomiaceae</taxon>
        <taxon>Corynascus</taxon>
    </lineage>
</organism>